<proteinExistence type="predicted"/>
<feature type="compositionally biased region" description="Pro residues" evidence="1">
    <location>
        <begin position="14"/>
        <end position="23"/>
    </location>
</feature>
<reference evidence="2 3" key="1">
    <citation type="submission" date="2016-02" db="EMBL/GenBank/DDBJ databases">
        <title>Biosynthesis of antibiotic leucinostatins and their inhibition on Phytophthora in bio-control Purpureocillium lilacinum.</title>
        <authorList>
            <person name="Wang G."/>
            <person name="Liu Z."/>
            <person name="Lin R."/>
            <person name="Li E."/>
            <person name="Mao Z."/>
            <person name="Ling J."/>
            <person name="Yin W."/>
            <person name="Xie B."/>
        </authorList>
    </citation>
    <scope>NUCLEOTIDE SEQUENCE [LARGE SCALE GENOMIC DNA]</scope>
    <source>
        <strain evidence="2">PLFJ-1</strain>
    </source>
</reference>
<feature type="region of interest" description="Disordered" evidence="1">
    <location>
        <begin position="14"/>
        <end position="33"/>
    </location>
</feature>
<dbReference type="EMBL" id="LSBI01000006">
    <property type="protein sequence ID" value="OAQ88312.1"/>
    <property type="molecule type" value="Genomic_DNA"/>
</dbReference>
<evidence type="ECO:0000313" key="3">
    <source>
        <dbReference type="Proteomes" id="UP000078340"/>
    </source>
</evidence>
<accession>A0A179HEB0</accession>
<dbReference type="Proteomes" id="UP000078340">
    <property type="component" value="Unassembled WGS sequence"/>
</dbReference>
<organism evidence="2 3">
    <name type="scientific">Purpureocillium lilacinum</name>
    <name type="common">Paecilomyces lilacinus</name>
    <dbReference type="NCBI Taxonomy" id="33203"/>
    <lineage>
        <taxon>Eukaryota</taxon>
        <taxon>Fungi</taxon>
        <taxon>Dikarya</taxon>
        <taxon>Ascomycota</taxon>
        <taxon>Pezizomycotina</taxon>
        <taxon>Sordariomycetes</taxon>
        <taxon>Hypocreomycetidae</taxon>
        <taxon>Hypocreales</taxon>
        <taxon>Ophiocordycipitaceae</taxon>
        <taxon>Purpureocillium</taxon>
    </lineage>
</organism>
<name>A0A179HEB0_PURLI</name>
<gene>
    <name evidence="2" type="ORF">VFPFJ_06777</name>
</gene>
<evidence type="ECO:0000313" key="2">
    <source>
        <dbReference type="EMBL" id="OAQ88312.1"/>
    </source>
</evidence>
<protein>
    <submittedName>
        <fullName evidence="2">Uncharacterized protein</fullName>
    </submittedName>
</protein>
<comment type="caution">
    <text evidence="2">The sequence shown here is derived from an EMBL/GenBank/DDBJ whole genome shotgun (WGS) entry which is preliminary data.</text>
</comment>
<sequence length="128" mass="13763">MRGRLLLLNVPSCPPAAMPPSRPETPCQGQSAGVPRGRVLSLSCLSSTRADGLRLASPRLSGRLRRVSTCPTSKLTPCNTYPARGERLTGTAAWCSFGEALWRRAVRVCVRRPSWGSLARAPMTSCAI</sequence>
<evidence type="ECO:0000256" key="1">
    <source>
        <dbReference type="SAM" id="MobiDB-lite"/>
    </source>
</evidence>
<dbReference type="AlphaFoldDB" id="A0A179HEB0"/>